<keyword evidence="2" id="KW-1185">Reference proteome</keyword>
<protein>
    <submittedName>
        <fullName evidence="1">Uncharacterized protein</fullName>
    </submittedName>
</protein>
<sequence length="144" mass="14846">MALGETTVSRSWPWGAAVVGDPGAAPPAPTEALVTIGTGAVVLRLRHAQDVEVVDGEASLATATCHVRVLDRVEATGRTTLCDVVLETPSGKLSLGDGSGAVAIEVEGSPRHRLVVSAEHLRSAGLDEVWVDVVPVTQLPLSVL</sequence>
<dbReference type="RefSeq" id="WP_165235381.1">
    <property type="nucleotide sequence ID" value="NZ_CP049257.1"/>
</dbReference>
<dbReference type="Proteomes" id="UP000502996">
    <property type="component" value="Chromosome"/>
</dbReference>
<reference evidence="1 2" key="1">
    <citation type="submission" date="2020-02" db="EMBL/GenBank/DDBJ databases">
        <title>Full genome sequence of Nocardioides sp. R-3366.</title>
        <authorList>
            <person name="Im W.-T."/>
        </authorList>
    </citation>
    <scope>NUCLEOTIDE SEQUENCE [LARGE SCALE GENOMIC DNA]</scope>
    <source>
        <strain evidence="1 2">R-3366</strain>
    </source>
</reference>
<proteinExistence type="predicted"/>
<organism evidence="1 2">
    <name type="scientific">Nocardioides anomalus</name>
    <dbReference type="NCBI Taxonomy" id="2712223"/>
    <lineage>
        <taxon>Bacteria</taxon>
        <taxon>Bacillati</taxon>
        <taxon>Actinomycetota</taxon>
        <taxon>Actinomycetes</taxon>
        <taxon>Propionibacteriales</taxon>
        <taxon>Nocardioidaceae</taxon>
        <taxon>Nocardioides</taxon>
    </lineage>
</organism>
<gene>
    <name evidence="1" type="ORF">G5V58_17160</name>
</gene>
<name>A0A6G6WFZ8_9ACTN</name>
<accession>A0A6G6WFZ8</accession>
<dbReference type="EMBL" id="CP049257">
    <property type="protein sequence ID" value="QIG44271.1"/>
    <property type="molecule type" value="Genomic_DNA"/>
</dbReference>
<dbReference type="AlphaFoldDB" id="A0A6G6WFZ8"/>
<evidence type="ECO:0000313" key="2">
    <source>
        <dbReference type="Proteomes" id="UP000502996"/>
    </source>
</evidence>
<dbReference type="KEGG" id="nano:G5V58_17160"/>
<evidence type="ECO:0000313" key="1">
    <source>
        <dbReference type="EMBL" id="QIG44271.1"/>
    </source>
</evidence>